<dbReference type="SMART" id="SM00382">
    <property type="entry name" value="AAA"/>
    <property type="match status" value="1"/>
</dbReference>
<evidence type="ECO:0000259" key="11">
    <source>
        <dbReference type="PROSITE" id="PS50893"/>
    </source>
</evidence>
<sequence length="359" mass="38878">MAQVTLNSVKKVYAGGVEAVKGVSFDIPDGGFCVLVGPSGCGKSTLLRMVAGLETISAGEVAIGSRVVNQVEPADRDIAMVFQNYALYPHMSVYENMAYGLRNRGTPKEEIEKRVKEAAKILAIEALLERRPRQLSGGQRQRVAMGRAIVRKPQVFLFDEPLSNLDAKLRVQMRVEIKKLQRSLGVTSIYVTHDQVEAMTLSDKLVVMNAGQVEQIGLPAEVYRKPASKFVATFIGSPPMNILPGAVDGHGIVALGDTIIEARDLREDLAAQTSVEVGLRPEDVEIASEGQAGSLPFDVEFIEELGATQLFHGKLGGQPFVMQAATGDVAAQEGRLWITVDPDKVHVFDPKTGTRLGKE</sequence>
<evidence type="ECO:0000256" key="9">
    <source>
        <dbReference type="ARBA" id="ARBA00022967"/>
    </source>
</evidence>
<dbReference type="InterPro" id="IPR012340">
    <property type="entry name" value="NA-bd_OB-fold"/>
</dbReference>
<dbReference type="GO" id="GO:0008643">
    <property type="term" value="P:carbohydrate transport"/>
    <property type="evidence" value="ECO:0007669"/>
    <property type="project" value="InterPro"/>
</dbReference>
<reference evidence="12 14" key="1">
    <citation type="submission" date="2015-10" db="EMBL/GenBank/DDBJ databases">
        <title>Draft genome of Bosea thiooxidans.</title>
        <authorList>
            <person name="Wang X."/>
        </authorList>
    </citation>
    <scope>NUCLEOTIDE SEQUENCE [LARGE SCALE GENOMIC DNA]</scope>
    <source>
        <strain evidence="12 14">CGMCC 9174</strain>
    </source>
</reference>
<dbReference type="InterPro" id="IPR013611">
    <property type="entry name" value="Transp-assoc_OB_typ2"/>
</dbReference>
<dbReference type="PROSITE" id="PS50893">
    <property type="entry name" value="ABC_TRANSPORTER_2"/>
    <property type="match status" value="1"/>
</dbReference>
<proteinExistence type="inferred from homology"/>
<dbReference type="PANTHER" id="PTHR43875">
    <property type="entry name" value="MALTODEXTRIN IMPORT ATP-BINDING PROTEIN MSMX"/>
    <property type="match status" value="1"/>
</dbReference>
<evidence type="ECO:0000313" key="15">
    <source>
        <dbReference type="Proteomes" id="UP000190130"/>
    </source>
</evidence>
<evidence type="ECO:0000313" key="14">
    <source>
        <dbReference type="Proteomes" id="UP000051562"/>
    </source>
</evidence>
<dbReference type="AlphaFoldDB" id="A0A0Q3I5V3"/>
<dbReference type="SUPFAM" id="SSF52540">
    <property type="entry name" value="P-loop containing nucleoside triphosphate hydrolases"/>
    <property type="match status" value="1"/>
</dbReference>
<keyword evidence="9" id="KW-1278">Translocase</keyword>
<keyword evidence="8 12" id="KW-0067">ATP-binding</keyword>
<gene>
    <name evidence="12" type="primary">ugpC</name>
    <name evidence="12" type="ORF">ARD30_13860</name>
    <name evidence="13" type="ORF">SAMN05660750_03950</name>
</gene>
<dbReference type="RefSeq" id="WP_055728351.1">
    <property type="nucleotide sequence ID" value="NZ_FUYX01000012.1"/>
</dbReference>
<dbReference type="GO" id="GO:0055052">
    <property type="term" value="C:ATP-binding cassette (ABC) transporter complex, substrate-binding subunit-containing"/>
    <property type="evidence" value="ECO:0007669"/>
    <property type="project" value="TreeGrafter"/>
</dbReference>
<dbReference type="InterPro" id="IPR047641">
    <property type="entry name" value="ABC_transpr_MalK/UgpC-like"/>
</dbReference>
<dbReference type="GO" id="GO:0015794">
    <property type="term" value="P:glycerol-3-phosphate transmembrane transport"/>
    <property type="evidence" value="ECO:0007669"/>
    <property type="project" value="TreeGrafter"/>
</dbReference>
<name>A0A0Q3I5V3_9HYPH</name>
<evidence type="ECO:0000313" key="12">
    <source>
        <dbReference type="EMBL" id="KQK30328.1"/>
    </source>
</evidence>
<dbReference type="InterPro" id="IPR015855">
    <property type="entry name" value="ABC_transpr_MalK-like"/>
</dbReference>
<evidence type="ECO:0000256" key="6">
    <source>
        <dbReference type="ARBA" id="ARBA00022597"/>
    </source>
</evidence>
<keyword evidence="10" id="KW-0472">Membrane</keyword>
<dbReference type="InterPro" id="IPR017871">
    <property type="entry name" value="ABC_transporter-like_CS"/>
</dbReference>
<evidence type="ECO:0000256" key="2">
    <source>
        <dbReference type="ARBA" id="ARBA00005417"/>
    </source>
</evidence>
<keyword evidence="7" id="KW-0547">Nucleotide-binding</keyword>
<evidence type="ECO:0000313" key="13">
    <source>
        <dbReference type="EMBL" id="SKC06180.1"/>
    </source>
</evidence>
<evidence type="ECO:0000256" key="3">
    <source>
        <dbReference type="ARBA" id="ARBA00022448"/>
    </source>
</evidence>
<keyword evidence="3" id="KW-0813">Transport</keyword>
<dbReference type="Gene3D" id="2.40.50.100">
    <property type="match status" value="1"/>
</dbReference>
<evidence type="ECO:0000256" key="7">
    <source>
        <dbReference type="ARBA" id="ARBA00022741"/>
    </source>
</evidence>
<evidence type="ECO:0000256" key="1">
    <source>
        <dbReference type="ARBA" id="ARBA00004417"/>
    </source>
</evidence>
<dbReference type="InterPro" id="IPR008995">
    <property type="entry name" value="Mo/tungstate-bd_C_term_dom"/>
</dbReference>
<dbReference type="InterPro" id="IPR003439">
    <property type="entry name" value="ABC_transporter-like_ATP-bd"/>
</dbReference>
<dbReference type="InterPro" id="IPR003593">
    <property type="entry name" value="AAA+_ATPase"/>
</dbReference>
<keyword evidence="6" id="KW-0762">Sugar transport</keyword>
<dbReference type="GO" id="GO:0001407">
    <property type="term" value="P:glycerophosphodiester transmembrane transport"/>
    <property type="evidence" value="ECO:0007669"/>
    <property type="project" value="TreeGrafter"/>
</dbReference>
<dbReference type="SUPFAM" id="SSF50331">
    <property type="entry name" value="MOP-like"/>
    <property type="match status" value="1"/>
</dbReference>
<accession>A0A0Q3I5V3</accession>
<dbReference type="Proteomes" id="UP000190130">
    <property type="component" value="Unassembled WGS sequence"/>
</dbReference>
<dbReference type="EMBL" id="LMAR01000037">
    <property type="protein sequence ID" value="KQK30328.1"/>
    <property type="molecule type" value="Genomic_DNA"/>
</dbReference>
<reference evidence="13 15" key="2">
    <citation type="submission" date="2017-02" db="EMBL/GenBank/DDBJ databases">
        <authorList>
            <person name="Peterson S.W."/>
        </authorList>
    </citation>
    <scope>NUCLEOTIDE SEQUENCE [LARGE SCALE GENOMIC DNA]</scope>
    <source>
        <strain evidence="13 15">DSM 9653</strain>
    </source>
</reference>
<dbReference type="GO" id="GO:0005524">
    <property type="term" value="F:ATP binding"/>
    <property type="evidence" value="ECO:0007669"/>
    <property type="project" value="UniProtKB-KW"/>
</dbReference>
<dbReference type="Pfam" id="PF08402">
    <property type="entry name" value="TOBE_2"/>
    <property type="match status" value="1"/>
</dbReference>
<dbReference type="Proteomes" id="UP000051562">
    <property type="component" value="Unassembled WGS sequence"/>
</dbReference>
<dbReference type="InterPro" id="IPR027417">
    <property type="entry name" value="P-loop_NTPase"/>
</dbReference>
<dbReference type="PANTHER" id="PTHR43875:SF12">
    <property type="entry name" value="SN-GLYCEROL-3-PHOSPHATE IMPORT ATP-BINDING PROTEIN UGPC"/>
    <property type="match status" value="1"/>
</dbReference>
<keyword evidence="5" id="KW-0997">Cell inner membrane</keyword>
<keyword evidence="4" id="KW-1003">Cell membrane</keyword>
<dbReference type="PROSITE" id="PS00211">
    <property type="entry name" value="ABC_TRANSPORTER_1"/>
    <property type="match status" value="1"/>
</dbReference>
<dbReference type="EMBL" id="FUYX01000012">
    <property type="protein sequence ID" value="SKC06180.1"/>
    <property type="molecule type" value="Genomic_DNA"/>
</dbReference>
<evidence type="ECO:0000256" key="4">
    <source>
        <dbReference type="ARBA" id="ARBA00022475"/>
    </source>
</evidence>
<protein>
    <submittedName>
        <fullName evidence="12">Glycerol-3-phosphate transporter ATP-binding subunit</fullName>
    </submittedName>
    <submittedName>
        <fullName evidence="13">sn-glycerol 3-phosphate transport system ATP-binding protein</fullName>
    </submittedName>
</protein>
<comment type="subcellular location">
    <subcellularLocation>
        <location evidence="1">Cell inner membrane</location>
        <topology evidence="1">Peripheral membrane protein</topology>
    </subcellularLocation>
</comment>
<dbReference type="GO" id="GO:0016887">
    <property type="term" value="F:ATP hydrolysis activity"/>
    <property type="evidence" value="ECO:0007669"/>
    <property type="project" value="InterPro"/>
</dbReference>
<dbReference type="CDD" id="cd03301">
    <property type="entry name" value="ABC_MalK_N"/>
    <property type="match status" value="1"/>
</dbReference>
<organism evidence="12 14">
    <name type="scientific">Bosea thiooxidans</name>
    <dbReference type="NCBI Taxonomy" id="53254"/>
    <lineage>
        <taxon>Bacteria</taxon>
        <taxon>Pseudomonadati</taxon>
        <taxon>Pseudomonadota</taxon>
        <taxon>Alphaproteobacteria</taxon>
        <taxon>Hyphomicrobiales</taxon>
        <taxon>Boseaceae</taxon>
        <taxon>Bosea</taxon>
    </lineage>
</organism>
<evidence type="ECO:0000256" key="8">
    <source>
        <dbReference type="ARBA" id="ARBA00022840"/>
    </source>
</evidence>
<dbReference type="STRING" id="53254.SAMN05660750_03950"/>
<evidence type="ECO:0000256" key="5">
    <source>
        <dbReference type="ARBA" id="ARBA00022519"/>
    </source>
</evidence>
<comment type="similarity">
    <text evidence="2">Belongs to the ABC transporter superfamily.</text>
</comment>
<dbReference type="FunFam" id="3.40.50.300:FF:000042">
    <property type="entry name" value="Maltose/maltodextrin ABC transporter, ATP-binding protein"/>
    <property type="match status" value="1"/>
</dbReference>
<dbReference type="NCBIfam" id="NF008653">
    <property type="entry name" value="PRK11650.1"/>
    <property type="match status" value="1"/>
</dbReference>
<evidence type="ECO:0000256" key="10">
    <source>
        <dbReference type="ARBA" id="ARBA00023136"/>
    </source>
</evidence>
<dbReference type="Gene3D" id="3.40.50.300">
    <property type="entry name" value="P-loop containing nucleotide triphosphate hydrolases"/>
    <property type="match status" value="1"/>
</dbReference>
<dbReference type="GO" id="GO:0140359">
    <property type="term" value="F:ABC-type transporter activity"/>
    <property type="evidence" value="ECO:0007669"/>
    <property type="project" value="InterPro"/>
</dbReference>
<dbReference type="Pfam" id="PF00005">
    <property type="entry name" value="ABC_tran"/>
    <property type="match status" value="1"/>
</dbReference>
<feature type="domain" description="ABC transporter" evidence="11">
    <location>
        <begin position="4"/>
        <end position="235"/>
    </location>
</feature>
<keyword evidence="14" id="KW-1185">Reference proteome</keyword>
<dbReference type="OrthoDB" id="9767663at2"/>
<dbReference type="Gene3D" id="2.40.50.140">
    <property type="entry name" value="Nucleic acid-binding proteins"/>
    <property type="match status" value="1"/>
</dbReference>